<feature type="compositionally biased region" description="Pro residues" evidence="1">
    <location>
        <begin position="17"/>
        <end position="26"/>
    </location>
</feature>
<accession>A0A8T2NX33</accession>
<dbReference type="Proteomes" id="UP000824540">
    <property type="component" value="Unassembled WGS sequence"/>
</dbReference>
<comment type="caution">
    <text evidence="2">The sequence shown here is derived from an EMBL/GenBank/DDBJ whole genome shotgun (WGS) entry which is preliminary data.</text>
</comment>
<dbReference type="EMBL" id="JAFBMS010000030">
    <property type="protein sequence ID" value="KAG9342112.1"/>
    <property type="molecule type" value="Genomic_DNA"/>
</dbReference>
<evidence type="ECO:0000313" key="2">
    <source>
        <dbReference type="EMBL" id="KAG9342112.1"/>
    </source>
</evidence>
<gene>
    <name evidence="2" type="ORF">JZ751_017110</name>
</gene>
<evidence type="ECO:0000313" key="3">
    <source>
        <dbReference type="Proteomes" id="UP000824540"/>
    </source>
</evidence>
<reference evidence="2" key="1">
    <citation type="thesis" date="2021" institute="BYU ScholarsArchive" country="Provo, UT, USA">
        <title>Applications of and Algorithms for Genome Assembly and Genomic Analyses with an Emphasis on Marine Teleosts.</title>
        <authorList>
            <person name="Pickett B.D."/>
        </authorList>
    </citation>
    <scope>NUCLEOTIDE SEQUENCE</scope>
    <source>
        <strain evidence="2">HI-2016</strain>
    </source>
</reference>
<keyword evidence="3" id="KW-1185">Reference proteome</keyword>
<protein>
    <submittedName>
        <fullName evidence="2">Uncharacterized protein</fullName>
    </submittedName>
</protein>
<evidence type="ECO:0000256" key="1">
    <source>
        <dbReference type="SAM" id="MobiDB-lite"/>
    </source>
</evidence>
<name>A0A8T2NX33_9TELE</name>
<sequence length="159" mass="17494">MPDEVYLKQHKTAPTALPSPPIPGRGPAPLAGEAPGTKRDTEELIDTNNNNEIRDDGVRALPRQACAVSSEGYGRLPPVNSIRLPVCKRSSPHQSTPAMGLEFTSSLWLQWNSKMFWSASYTDWRLEMAVKQAVEVKWIGEKQAPCFTGGNTFGLKQSV</sequence>
<organism evidence="2 3">
    <name type="scientific">Albula glossodonta</name>
    <name type="common">roundjaw bonefish</name>
    <dbReference type="NCBI Taxonomy" id="121402"/>
    <lineage>
        <taxon>Eukaryota</taxon>
        <taxon>Metazoa</taxon>
        <taxon>Chordata</taxon>
        <taxon>Craniata</taxon>
        <taxon>Vertebrata</taxon>
        <taxon>Euteleostomi</taxon>
        <taxon>Actinopterygii</taxon>
        <taxon>Neopterygii</taxon>
        <taxon>Teleostei</taxon>
        <taxon>Albuliformes</taxon>
        <taxon>Albulidae</taxon>
        <taxon>Albula</taxon>
    </lineage>
</organism>
<feature type="region of interest" description="Disordered" evidence="1">
    <location>
        <begin position="1"/>
        <end position="49"/>
    </location>
</feature>
<proteinExistence type="predicted"/>
<dbReference type="AlphaFoldDB" id="A0A8T2NX33"/>